<reference key="2">
    <citation type="submission" date="2011-08" db="EMBL/GenBank/DDBJ databases">
        <title>Genome sequence of Naumovozyma castellii.</title>
        <authorList>
            <person name="Gordon J.L."/>
            <person name="Armisen D."/>
            <person name="Proux-Wera E."/>
            <person name="OhEigeartaigh S.S."/>
            <person name="Byrne K.P."/>
            <person name="Wolfe K.H."/>
        </authorList>
    </citation>
    <scope>NUCLEOTIDE SEQUENCE</scope>
    <source>
        <strain>Type strain:CBS 4309</strain>
    </source>
</reference>
<proteinExistence type="inferred from homology"/>
<dbReference type="InterPro" id="IPR041216">
    <property type="entry name" value="Sgf11_N"/>
</dbReference>
<dbReference type="InParanoid" id="G0VCL5"/>
<evidence type="ECO:0000256" key="2">
    <source>
        <dbReference type="ARBA" id="ARBA00022723"/>
    </source>
</evidence>
<keyword evidence="2 10" id="KW-0479">Metal-binding</keyword>
<dbReference type="RefSeq" id="XP_003675591.1">
    <property type="nucleotide sequence ID" value="XM_003675543.1"/>
</dbReference>
<dbReference type="FunCoup" id="G0VCL5">
    <property type="interactions" value="331"/>
</dbReference>
<evidence type="ECO:0000256" key="1">
    <source>
        <dbReference type="ARBA" id="ARBA00004123"/>
    </source>
</evidence>
<dbReference type="EMBL" id="HE576754">
    <property type="protein sequence ID" value="CCC69225.1"/>
    <property type="molecule type" value="Genomic_DNA"/>
</dbReference>
<evidence type="ECO:0000313" key="14">
    <source>
        <dbReference type="Proteomes" id="UP000001640"/>
    </source>
</evidence>
<evidence type="ECO:0000256" key="8">
    <source>
        <dbReference type="ARBA" id="ARBA00023163"/>
    </source>
</evidence>
<gene>
    <name evidence="13" type="primary">NCAS0C02350</name>
    <name evidence="10" type="synonym">SGF11</name>
    <name evidence="13" type="ordered locus">NCAS_0C02350</name>
</gene>
<keyword evidence="7 10" id="KW-0010">Activator</keyword>
<evidence type="ECO:0000256" key="9">
    <source>
        <dbReference type="ARBA" id="ARBA00023242"/>
    </source>
</evidence>
<dbReference type="GeneID" id="96902808"/>
<dbReference type="GO" id="GO:0008047">
    <property type="term" value="F:enzyme activator activity"/>
    <property type="evidence" value="ECO:0007669"/>
    <property type="project" value="EnsemblFungi"/>
</dbReference>
<evidence type="ECO:0000259" key="12">
    <source>
        <dbReference type="Pfam" id="PF18519"/>
    </source>
</evidence>
<keyword evidence="5 10" id="KW-0156">Chromatin regulator</keyword>
<dbReference type="OMA" id="SSQYFHC"/>
<dbReference type="HAMAP" id="MF_03047">
    <property type="entry name" value="Sgf11"/>
    <property type="match status" value="1"/>
</dbReference>
<sequence>MTSRTETIESASNGILHNLLTTIIQDIVAKERVNSQVLNTRYPNIKPYFYDPNGNLDINGQPKRQESSQYFHCVNCGREISANRFAAHLQRCYSRGSRR</sequence>
<dbReference type="eggNOG" id="KOG2612">
    <property type="taxonomic scope" value="Eukaryota"/>
</dbReference>
<dbReference type="GO" id="GO:0003713">
    <property type="term" value="F:transcription coactivator activity"/>
    <property type="evidence" value="ECO:0007669"/>
    <property type="project" value="UniProtKB-UniRule"/>
</dbReference>
<dbReference type="FunFam" id="3.30.160.60:FF:000118">
    <property type="entry name" value="Ataxin-7-like protein 3"/>
    <property type="match status" value="1"/>
</dbReference>
<dbReference type="Pfam" id="PF08209">
    <property type="entry name" value="Sgf11"/>
    <property type="match status" value="1"/>
</dbReference>
<evidence type="ECO:0000256" key="3">
    <source>
        <dbReference type="ARBA" id="ARBA00022771"/>
    </source>
</evidence>
<dbReference type="Gene3D" id="1.10.287.210">
    <property type="match status" value="1"/>
</dbReference>
<dbReference type="AlphaFoldDB" id="G0VCL5"/>
<evidence type="ECO:0000256" key="5">
    <source>
        <dbReference type="ARBA" id="ARBA00022853"/>
    </source>
</evidence>
<evidence type="ECO:0000256" key="4">
    <source>
        <dbReference type="ARBA" id="ARBA00022833"/>
    </source>
</evidence>
<comment type="subcellular location">
    <subcellularLocation>
        <location evidence="1 10 11">Nucleus</location>
    </subcellularLocation>
</comment>
<protein>
    <recommendedName>
        <fullName evidence="10 11">SAGA-associated factor 11</fullName>
    </recommendedName>
</protein>
<dbReference type="GO" id="GO:0006357">
    <property type="term" value="P:regulation of transcription by RNA polymerase II"/>
    <property type="evidence" value="ECO:0007669"/>
    <property type="project" value="EnsemblFungi"/>
</dbReference>
<name>G0VCL5_NAUCA</name>
<reference evidence="13 14" key="1">
    <citation type="journal article" date="2011" name="Proc. Natl. Acad. Sci. U.S.A.">
        <title>Evolutionary erosion of yeast sex chromosomes by mating-type switching accidents.</title>
        <authorList>
            <person name="Gordon J.L."/>
            <person name="Armisen D."/>
            <person name="Proux-Wera E."/>
            <person name="Oheigeartaigh S.S."/>
            <person name="Byrne K.P."/>
            <person name="Wolfe K.H."/>
        </authorList>
    </citation>
    <scope>NUCLEOTIDE SEQUENCE [LARGE SCALE GENOMIC DNA]</scope>
    <source>
        <strain evidence="14">ATCC 76901 / BCRC 22586 / CBS 4309 / NBRC 1992 / NRRL Y-12630</strain>
    </source>
</reference>
<evidence type="ECO:0000313" key="13">
    <source>
        <dbReference type="EMBL" id="CCC69225.1"/>
    </source>
</evidence>
<comment type="function">
    <text evidence="10 11">Functions as component of the transcription regulatory histone acetylation (HAT) complex SAGA. At the promoters, SAGA is required for recruitment of the basal transcription machinery. It influences RNA polymerase II transcriptional activity through different activities such as TBP interaction and promoter selectivity, interaction with transcription activators, and chromatin modification through histone acetylation and deubiquitination. SAGA acetylates nucleosomal histone H3 to some extent (to form H3K9ac, H3K14ac, H3K18ac and H3K23ac). SAGA interacts with DNA via upstream activating sequences (UASs). Involved in transcriptional regulation of a subset of SAGA-regulated genes. Within the SAGA complex, participates in a subcomplex, that specifically deubiquitinates histones H2B.</text>
</comment>
<feature type="zinc finger region" description="SGF11-type" evidence="10">
    <location>
        <begin position="71"/>
        <end position="92"/>
    </location>
</feature>
<evidence type="ECO:0000256" key="6">
    <source>
        <dbReference type="ARBA" id="ARBA00023015"/>
    </source>
</evidence>
<evidence type="ECO:0000256" key="10">
    <source>
        <dbReference type="HAMAP-Rule" id="MF_03047"/>
    </source>
</evidence>
<dbReference type="STRING" id="1064592.G0VCL5"/>
<comment type="subunit">
    <text evidence="10 11">Component of the 1.8 MDa SAGA transcription coactivator-HAT complex. SAGA is built of 5 distinct domains with specialized functions. Within the SAGA complex, SUS1, SGF11, SGF73 and UBP8 form an additional subcomplex of SAGA called the DUB module (deubiquitination module). Interacts directly with SGF73, SUS1 and UBP8.</text>
</comment>
<keyword evidence="3 10" id="KW-0863">Zinc-finger</keyword>
<dbReference type="GO" id="GO:0008270">
    <property type="term" value="F:zinc ion binding"/>
    <property type="evidence" value="ECO:0007669"/>
    <property type="project" value="UniProtKB-UniRule"/>
</dbReference>
<dbReference type="GO" id="GO:0071819">
    <property type="term" value="C:DUBm complex"/>
    <property type="evidence" value="ECO:0007669"/>
    <property type="project" value="UniProtKB-UniRule"/>
</dbReference>
<dbReference type="KEGG" id="ncs:NCAS_0C02350"/>
<organism evidence="13 14">
    <name type="scientific">Naumovozyma castellii</name>
    <name type="common">Yeast</name>
    <name type="synonym">Saccharomyces castellii</name>
    <dbReference type="NCBI Taxonomy" id="27288"/>
    <lineage>
        <taxon>Eukaryota</taxon>
        <taxon>Fungi</taxon>
        <taxon>Dikarya</taxon>
        <taxon>Ascomycota</taxon>
        <taxon>Saccharomycotina</taxon>
        <taxon>Saccharomycetes</taxon>
        <taxon>Saccharomycetales</taxon>
        <taxon>Saccharomycetaceae</taxon>
        <taxon>Naumovozyma</taxon>
    </lineage>
</organism>
<keyword evidence="6 10" id="KW-0805">Transcription regulation</keyword>
<dbReference type="OrthoDB" id="21557at2759"/>
<dbReference type="GO" id="GO:0000124">
    <property type="term" value="C:SAGA complex"/>
    <property type="evidence" value="ECO:0007669"/>
    <property type="project" value="UniProtKB-UniRule"/>
</dbReference>
<keyword evidence="14" id="KW-1185">Reference proteome</keyword>
<comment type="domain">
    <text evidence="10">The long N-terminal helix forms part of the 'assembly lobe' of the SAGA deubiquitination module.</text>
</comment>
<dbReference type="Proteomes" id="UP000001640">
    <property type="component" value="Chromosome 3"/>
</dbReference>
<comment type="similarity">
    <text evidence="10 11">Belongs to the SGF11 family.</text>
</comment>
<dbReference type="HOGENOM" id="CLU_2320099_0_0_1"/>
<dbReference type="GO" id="GO:0046695">
    <property type="term" value="C:SLIK (SAGA-like) complex"/>
    <property type="evidence" value="ECO:0007669"/>
    <property type="project" value="EnsemblFungi"/>
</dbReference>
<feature type="domain" description="Yeast SAGA-associated factor 11 N-terminal" evidence="12">
    <location>
        <begin position="6"/>
        <end position="44"/>
    </location>
</feature>
<dbReference type="GO" id="GO:0006325">
    <property type="term" value="P:chromatin organization"/>
    <property type="evidence" value="ECO:0007669"/>
    <property type="project" value="UniProtKB-KW"/>
</dbReference>
<dbReference type="Pfam" id="PF18519">
    <property type="entry name" value="Sgf11_N"/>
    <property type="match status" value="1"/>
</dbReference>
<accession>G0VCL5</accession>
<evidence type="ECO:0000256" key="7">
    <source>
        <dbReference type="ARBA" id="ARBA00023159"/>
    </source>
</evidence>
<dbReference type="InterPro" id="IPR013246">
    <property type="entry name" value="SAGA_su_Sgf11"/>
</dbReference>
<comment type="domain">
    <text evidence="10">The C-terminal SGF11-type zinc-finger domain together with the C-terminal catalytic domain of UBP8 forms the 'catalytic lobe' of the SAGA deubiquitination module.</text>
</comment>
<dbReference type="Gene3D" id="3.30.160.60">
    <property type="entry name" value="Classic Zinc Finger"/>
    <property type="match status" value="1"/>
</dbReference>
<keyword evidence="4 10" id="KW-0862">Zinc</keyword>
<keyword evidence="9 10" id="KW-0539">Nucleus</keyword>
<evidence type="ECO:0000256" key="11">
    <source>
        <dbReference type="RuleBase" id="RU261113"/>
    </source>
</evidence>
<keyword evidence="8 10" id="KW-0804">Transcription</keyword>